<dbReference type="InterPro" id="IPR013325">
    <property type="entry name" value="RNA_pol_sigma_r2"/>
</dbReference>
<gene>
    <name evidence="8" type="ORF">Premu_1868</name>
</gene>
<dbReference type="EMBL" id="GL945017">
    <property type="protein sequence ID" value="EGN57272.1"/>
    <property type="molecule type" value="Genomic_DNA"/>
</dbReference>
<evidence type="ECO:0000313" key="8">
    <source>
        <dbReference type="EMBL" id="EGN57272.1"/>
    </source>
</evidence>
<dbReference type="eggNOG" id="COG1595">
    <property type="taxonomic scope" value="Bacteria"/>
</dbReference>
<accession>F8N6G7</accession>
<evidence type="ECO:0000256" key="4">
    <source>
        <dbReference type="ARBA" id="ARBA00023125"/>
    </source>
</evidence>
<reference evidence="9" key="1">
    <citation type="journal article" date="2011" name="Stand. Genomic Sci.">
        <title>Non-contiguous finished genome sequence of the opportunistic oral pathogen Prevotella multisaccharivorax type strain (PPPA20).</title>
        <authorList>
            <person name="Pati A."/>
            <person name="Gronow S."/>
            <person name="Lu M."/>
            <person name="Lapidus A."/>
            <person name="Nolan M."/>
            <person name="Lucas S."/>
            <person name="Hammon N."/>
            <person name="Deshpande S."/>
            <person name="Cheng J.F."/>
            <person name="Tapia R."/>
            <person name="Han C."/>
            <person name="Goodwin L."/>
            <person name="Pitluck S."/>
            <person name="Liolios K."/>
            <person name="Pagani I."/>
            <person name="Mavromatis K."/>
            <person name="Mikhailova N."/>
            <person name="Huntemann M."/>
            <person name="Chen A."/>
            <person name="Palaniappan K."/>
            <person name="Land M."/>
            <person name="Hauser L."/>
            <person name="Detter J.C."/>
            <person name="Brambilla E.M."/>
            <person name="Rohde M."/>
            <person name="Goker M."/>
            <person name="Woyke T."/>
            <person name="Bristow J."/>
            <person name="Eisen J.A."/>
            <person name="Markowitz V."/>
            <person name="Hugenholtz P."/>
            <person name="Kyrpides N.C."/>
            <person name="Klenk H.P."/>
            <person name="Ivanova N."/>
        </authorList>
    </citation>
    <scope>NUCLEOTIDE SEQUENCE [LARGE SCALE GENOMIC DNA]</scope>
    <source>
        <strain evidence="9">DSM 17128</strain>
    </source>
</reference>
<evidence type="ECO:0000313" key="9">
    <source>
        <dbReference type="Proteomes" id="UP000002772"/>
    </source>
</evidence>
<sequence>MDKSQFISCAQQLRQKAQAASLRYGALAEEAEDIAQDTMVRLWQLCSSIDNQKKAEALATVIARNITIDGVRRQRRISALEETVMESPDSSLCPERILEEQDDAEWLQRKLKGLPTTEYTILHLRQYEELSLSEIASLLGLEESSVSSLLSRARHRLLREIQKRMRR</sequence>
<protein>
    <submittedName>
        <fullName evidence="8">RNA polymerase, sigma-24 subunit, ECF subfamily</fullName>
    </submittedName>
</protein>
<dbReference type="Gene3D" id="1.10.1740.10">
    <property type="match status" value="1"/>
</dbReference>
<keyword evidence="3" id="KW-0731">Sigma factor</keyword>
<comment type="similarity">
    <text evidence="1">Belongs to the sigma-70 factor family. ECF subfamily.</text>
</comment>
<dbReference type="SUPFAM" id="SSF88946">
    <property type="entry name" value="Sigma2 domain of RNA polymerase sigma factors"/>
    <property type="match status" value="1"/>
</dbReference>
<keyword evidence="4" id="KW-0238">DNA-binding</keyword>
<evidence type="ECO:0000256" key="5">
    <source>
        <dbReference type="ARBA" id="ARBA00023163"/>
    </source>
</evidence>
<dbReference type="GO" id="GO:0016987">
    <property type="term" value="F:sigma factor activity"/>
    <property type="evidence" value="ECO:0007669"/>
    <property type="project" value="UniProtKB-KW"/>
</dbReference>
<dbReference type="InterPro" id="IPR013249">
    <property type="entry name" value="RNA_pol_sigma70_r4_t2"/>
</dbReference>
<dbReference type="InterPro" id="IPR007627">
    <property type="entry name" value="RNA_pol_sigma70_r2"/>
</dbReference>
<dbReference type="STRING" id="688246.Premu_1868"/>
<organism evidence="8 9">
    <name type="scientific">Hallella multisaccharivorax DSM 17128</name>
    <dbReference type="NCBI Taxonomy" id="688246"/>
    <lineage>
        <taxon>Bacteria</taxon>
        <taxon>Pseudomonadati</taxon>
        <taxon>Bacteroidota</taxon>
        <taxon>Bacteroidia</taxon>
        <taxon>Bacteroidales</taxon>
        <taxon>Prevotellaceae</taxon>
        <taxon>Hallella</taxon>
    </lineage>
</organism>
<dbReference type="PANTHER" id="PTHR43133">
    <property type="entry name" value="RNA POLYMERASE ECF-TYPE SIGMA FACTO"/>
    <property type="match status" value="1"/>
</dbReference>
<keyword evidence="5" id="KW-0804">Transcription</keyword>
<evidence type="ECO:0000259" key="6">
    <source>
        <dbReference type="Pfam" id="PF04542"/>
    </source>
</evidence>
<proteinExistence type="inferred from homology"/>
<evidence type="ECO:0000256" key="3">
    <source>
        <dbReference type="ARBA" id="ARBA00023082"/>
    </source>
</evidence>
<dbReference type="NCBIfam" id="TIGR02937">
    <property type="entry name" value="sigma70-ECF"/>
    <property type="match status" value="1"/>
</dbReference>
<keyword evidence="2" id="KW-0805">Transcription regulation</keyword>
<dbReference type="GO" id="GO:0006352">
    <property type="term" value="P:DNA-templated transcription initiation"/>
    <property type="evidence" value="ECO:0007669"/>
    <property type="project" value="InterPro"/>
</dbReference>
<dbReference type="HOGENOM" id="CLU_047691_4_4_10"/>
<dbReference type="Gene3D" id="1.10.10.10">
    <property type="entry name" value="Winged helix-like DNA-binding domain superfamily/Winged helix DNA-binding domain"/>
    <property type="match status" value="1"/>
</dbReference>
<dbReference type="RefSeq" id="WP_007574688.1">
    <property type="nucleotide sequence ID" value="NZ_BPTS01000002.1"/>
</dbReference>
<dbReference type="AlphaFoldDB" id="F8N6G7"/>
<dbReference type="InterPro" id="IPR013324">
    <property type="entry name" value="RNA_pol_sigma_r3/r4-like"/>
</dbReference>
<dbReference type="InterPro" id="IPR014284">
    <property type="entry name" value="RNA_pol_sigma-70_dom"/>
</dbReference>
<dbReference type="Proteomes" id="UP000002772">
    <property type="component" value="Unassembled WGS sequence"/>
</dbReference>
<dbReference type="Pfam" id="PF04542">
    <property type="entry name" value="Sigma70_r2"/>
    <property type="match status" value="1"/>
</dbReference>
<dbReference type="SUPFAM" id="SSF88659">
    <property type="entry name" value="Sigma3 and sigma4 domains of RNA polymerase sigma factors"/>
    <property type="match status" value="1"/>
</dbReference>
<dbReference type="InterPro" id="IPR036388">
    <property type="entry name" value="WH-like_DNA-bd_sf"/>
</dbReference>
<dbReference type="GO" id="GO:0003677">
    <property type="term" value="F:DNA binding"/>
    <property type="evidence" value="ECO:0007669"/>
    <property type="project" value="UniProtKB-KW"/>
</dbReference>
<dbReference type="Pfam" id="PF08281">
    <property type="entry name" value="Sigma70_r4_2"/>
    <property type="match status" value="1"/>
</dbReference>
<keyword evidence="9" id="KW-1185">Reference proteome</keyword>
<dbReference type="InterPro" id="IPR039425">
    <property type="entry name" value="RNA_pol_sigma-70-like"/>
</dbReference>
<dbReference type="OrthoDB" id="1072074at2"/>
<evidence type="ECO:0000256" key="1">
    <source>
        <dbReference type="ARBA" id="ARBA00010641"/>
    </source>
</evidence>
<dbReference type="PANTHER" id="PTHR43133:SF8">
    <property type="entry name" value="RNA POLYMERASE SIGMA FACTOR HI_1459-RELATED"/>
    <property type="match status" value="1"/>
</dbReference>
<feature type="domain" description="RNA polymerase sigma factor 70 region 4 type 2" evidence="7">
    <location>
        <begin position="105"/>
        <end position="157"/>
    </location>
</feature>
<feature type="domain" description="RNA polymerase sigma-70 region 2" evidence="6">
    <location>
        <begin position="16"/>
        <end position="76"/>
    </location>
</feature>
<evidence type="ECO:0000256" key="2">
    <source>
        <dbReference type="ARBA" id="ARBA00023015"/>
    </source>
</evidence>
<evidence type="ECO:0000259" key="7">
    <source>
        <dbReference type="Pfam" id="PF08281"/>
    </source>
</evidence>
<name>F8N6G7_9BACT</name>